<evidence type="ECO:0000256" key="8">
    <source>
        <dbReference type="ARBA" id="ARBA00022980"/>
    </source>
</evidence>
<evidence type="ECO:0000256" key="12">
    <source>
        <dbReference type="ARBA" id="ARBA00035261"/>
    </source>
</evidence>
<keyword evidence="8" id="KW-0689">Ribosomal protein</keyword>
<evidence type="ECO:0000256" key="2">
    <source>
        <dbReference type="ARBA" id="ARBA00007102"/>
    </source>
</evidence>
<keyword evidence="10" id="KW-0687">Ribonucleoprotein</keyword>
<evidence type="ECO:0000313" key="18">
    <source>
        <dbReference type="EMBL" id="RFU35871.1"/>
    </source>
</evidence>
<dbReference type="SUPFAM" id="SSF54999">
    <property type="entry name" value="Ribosomal protein S10"/>
    <property type="match status" value="1"/>
</dbReference>
<dbReference type="STRING" id="5539.A0A3E2HSA1"/>
<evidence type="ECO:0000256" key="11">
    <source>
        <dbReference type="ARBA" id="ARBA00030268"/>
    </source>
</evidence>
<dbReference type="InterPro" id="IPR002306">
    <property type="entry name" value="Trp-tRNA-ligase"/>
</dbReference>
<accession>A0A3E2HSA1</accession>
<dbReference type="SUPFAM" id="SSF52374">
    <property type="entry name" value="Nucleotidylyl transferase"/>
    <property type="match status" value="1"/>
</dbReference>
<evidence type="ECO:0000256" key="4">
    <source>
        <dbReference type="ARBA" id="ARBA00022598"/>
    </source>
</evidence>
<dbReference type="Pfam" id="PF00579">
    <property type="entry name" value="tRNA-synt_1b"/>
    <property type="match status" value="2"/>
</dbReference>
<evidence type="ECO:0000313" key="19">
    <source>
        <dbReference type="Proteomes" id="UP000258309"/>
    </source>
</evidence>
<dbReference type="SMART" id="SM01403">
    <property type="entry name" value="Ribosomal_S10"/>
    <property type="match status" value="1"/>
</dbReference>
<dbReference type="PANTHER" id="PTHR43766:SF1">
    <property type="entry name" value="TRYPTOPHAN--TRNA LIGASE, MITOCHONDRIAL"/>
    <property type="match status" value="1"/>
</dbReference>
<dbReference type="InterPro" id="IPR036838">
    <property type="entry name" value="Ribosomal_uS10_dom_sf"/>
</dbReference>
<dbReference type="Gene3D" id="1.10.240.10">
    <property type="entry name" value="Tyrosyl-Transfer RNA Synthetase"/>
    <property type="match status" value="1"/>
</dbReference>
<dbReference type="GO" id="GO:0004830">
    <property type="term" value="F:tryptophan-tRNA ligase activity"/>
    <property type="evidence" value="ECO:0007669"/>
    <property type="project" value="UniProtKB-EC"/>
</dbReference>
<dbReference type="Gene3D" id="3.40.50.620">
    <property type="entry name" value="HUPs"/>
    <property type="match status" value="2"/>
</dbReference>
<dbReference type="GO" id="GO:0005840">
    <property type="term" value="C:ribosome"/>
    <property type="evidence" value="ECO:0007669"/>
    <property type="project" value="UniProtKB-KW"/>
</dbReference>
<dbReference type="AlphaFoldDB" id="A0A3E2HSA1"/>
<comment type="similarity">
    <text evidence="1 15">Belongs to the class-I aminoacyl-tRNA synthetase family.</text>
</comment>
<sequence length="557" mass="62959">MAAYLRMPLRSVPRIVVAPSPQSYLSKTCYSTINSSVETESSHTPNTSQRPSIPSKKPNLTSTTADSIKGNDEPEMRLPRSVQAIYLRPLRREAKYGVPSCDLQMRSYNVRSLEFFADFALRAAYYLGLPAYGPVPLPRITERWTVPRANFIFKKSQENFERKTLRRLIQIKDGHPETVQIWLAFLRKHAYYGIGMKANVWEYNKLGVGKTMDVDLEKLQNEIEPQWAHFGRKKTGSTAEKVLELMNTESFRAATGGHQVIFSGIQPTGVPHLGNYLGALKQWVSLQDSATPSTKLFFSVVDLHAITLPLETGRLRQWKRETLATLLAIGLDPTRSTIFHQSSASFRSLRAHVDSELYSFHGIPFSATHVPVGEDQSQHLEFARECVTNFNHAYGPHLVAPKTILSPAKRVMSLQDPHQKMSKSHADIRSRILITDHPEDIHRKIMAALTDSTNSVSYEPESRPGVANLLHLLSYFDTKQRTPATLGDIYSNLNLRDFKVMVSQRISDSLASIRSRYLELMAEDEGQYLDHVEEIGREKARQNANETMAIVREAIGL</sequence>
<evidence type="ECO:0000256" key="5">
    <source>
        <dbReference type="ARBA" id="ARBA00022741"/>
    </source>
</evidence>
<dbReference type="InterPro" id="IPR001848">
    <property type="entry name" value="Ribosomal_uS10"/>
</dbReference>
<dbReference type="PANTHER" id="PTHR43766">
    <property type="entry name" value="TRYPTOPHAN--TRNA LIGASE, MITOCHONDRIAL"/>
    <property type="match status" value="1"/>
</dbReference>
<protein>
    <recommendedName>
        <fullName evidence="12">Small ribosomal subunit protein uS10m</fullName>
        <ecNumber evidence="3">6.1.1.2</ecNumber>
    </recommendedName>
    <alternativeName>
        <fullName evidence="13">37S ribosomal protein S10, mitochondrial</fullName>
    </alternativeName>
    <alternativeName>
        <fullName evidence="14">Mitochondrial ribosomal small subunit protein 10</fullName>
    </alternativeName>
    <alternativeName>
        <fullName evidence="11">Tryptophanyl-tRNA synthetase</fullName>
    </alternativeName>
</protein>
<gene>
    <name evidence="18" type="ORF">B7463_g520</name>
</gene>
<dbReference type="InterPro" id="IPR002305">
    <property type="entry name" value="aa-tRNA-synth_Ic"/>
</dbReference>
<dbReference type="GO" id="GO:0005524">
    <property type="term" value="F:ATP binding"/>
    <property type="evidence" value="ECO:0007669"/>
    <property type="project" value="UniProtKB-KW"/>
</dbReference>
<keyword evidence="9 15" id="KW-0030">Aminoacyl-tRNA synthetase</keyword>
<dbReference type="FunFam" id="3.30.70.600:FF:000003">
    <property type="entry name" value="30S ribosomal protein S10"/>
    <property type="match status" value="1"/>
</dbReference>
<comment type="caution">
    <text evidence="18">The sequence shown here is derived from an EMBL/GenBank/DDBJ whole genome shotgun (WGS) entry which is preliminary data.</text>
</comment>
<dbReference type="InterPro" id="IPR027486">
    <property type="entry name" value="Ribosomal_uS10_dom"/>
</dbReference>
<feature type="non-terminal residue" evidence="18">
    <location>
        <position position="1"/>
    </location>
</feature>
<evidence type="ECO:0000256" key="9">
    <source>
        <dbReference type="ARBA" id="ARBA00023146"/>
    </source>
</evidence>
<dbReference type="GO" id="GO:0070183">
    <property type="term" value="P:mitochondrial tryptophanyl-tRNA aminoacylation"/>
    <property type="evidence" value="ECO:0007669"/>
    <property type="project" value="TreeGrafter"/>
</dbReference>
<evidence type="ECO:0000256" key="16">
    <source>
        <dbReference type="SAM" id="MobiDB-lite"/>
    </source>
</evidence>
<keyword evidence="6 15" id="KW-0067">ATP-binding</keyword>
<evidence type="ECO:0000256" key="7">
    <source>
        <dbReference type="ARBA" id="ARBA00022917"/>
    </source>
</evidence>
<feature type="non-terminal residue" evidence="18">
    <location>
        <position position="557"/>
    </location>
</feature>
<evidence type="ECO:0000256" key="3">
    <source>
        <dbReference type="ARBA" id="ARBA00013161"/>
    </source>
</evidence>
<organism evidence="18 19">
    <name type="scientific">Scytalidium lignicola</name>
    <name type="common">Hyphomycete</name>
    <dbReference type="NCBI Taxonomy" id="5539"/>
    <lineage>
        <taxon>Eukaryota</taxon>
        <taxon>Fungi</taxon>
        <taxon>Dikarya</taxon>
        <taxon>Ascomycota</taxon>
        <taxon>Pezizomycotina</taxon>
        <taxon>Leotiomycetes</taxon>
        <taxon>Leotiomycetes incertae sedis</taxon>
        <taxon>Scytalidium</taxon>
    </lineage>
</organism>
<dbReference type="OMA" id="WRKESFA"/>
<evidence type="ECO:0000256" key="6">
    <source>
        <dbReference type="ARBA" id="ARBA00022840"/>
    </source>
</evidence>
<reference evidence="18 19" key="1">
    <citation type="submission" date="2018-05" db="EMBL/GenBank/DDBJ databases">
        <title>Draft genome sequence of Scytalidium lignicola DSM 105466, a ubiquitous saprotrophic fungus.</title>
        <authorList>
            <person name="Buettner E."/>
            <person name="Gebauer A.M."/>
            <person name="Hofrichter M."/>
            <person name="Liers C."/>
            <person name="Kellner H."/>
        </authorList>
    </citation>
    <scope>NUCLEOTIDE SEQUENCE [LARGE SCALE GENOMIC DNA]</scope>
    <source>
        <strain evidence="18 19">DSM 105466</strain>
    </source>
</reference>
<name>A0A3E2HSA1_SCYLI</name>
<feature type="domain" description="Small ribosomal subunit protein uS10" evidence="17">
    <location>
        <begin position="102"/>
        <end position="199"/>
    </location>
</feature>
<evidence type="ECO:0000259" key="17">
    <source>
        <dbReference type="SMART" id="SM01403"/>
    </source>
</evidence>
<dbReference type="EMBL" id="NCSJ02000004">
    <property type="protein sequence ID" value="RFU35871.1"/>
    <property type="molecule type" value="Genomic_DNA"/>
</dbReference>
<evidence type="ECO:0000256" key="15">
    <source>
        <dbReference type="RuleBase" id="RU363036"/>
    </source>
</evidence>
<dbReference type="InterPro" id="IPR050203">
    <property type="entry name" value="Trp-tRNA_synthetase"/>
</dbReference>
<dbReference type="OrthoDB" id="15808at2759"/>
<dbReference type="Proteomes" id="UP000258309">
    <property type="component" value="Unassembled WGS sequence"/>
</dbReference>
<feature type="compositionally biased region" description="Polar residues" evidence="16">
    <location>
        <begin position="36"/>
        <end position="66"/>
    </location>
</feature>
<keyword evidence="19" id="KW-1185">Reference proteome</keyword>
<dbReference type="HAMAP" id="MF_00508">
    <property type="entry name" value="Ribosomal_uS10"/>
    <property type="match status" value="1"/>
</dbReference>
<evidence type="ECO:0000256" key="14">
    <source>
        <dbReference type="ARBA" id="ARBA00078476"/>
    </source>
</evidence>
<dbReference type="GO" id="GO:1990904">
    <property type="term" value="C:ribonucleoprotein complex"/>
    <property type="evidence" value="ECO:0007669"/>
    <property type="project" value="UniProtKB-KW"/>
</dbReference>
<evidence type="ECO:0000256" key="1">
    <source>
        <dbReference type="ARBA" id="ARBA00005594"/>
    </source>
</evidence>
<dbReference type="PRINTS" id="PR01039">
    <property type="entry name" value="TRNASYNTHTRP"/>
</dbReference>
<dbReference type="Gene3D" id="3.30.70.600">
    <property type="entry name" value="Ribosomal protein S10 domain"/>
    <property type="match status" value="1"/>
</dbReference>
<dbReference type="PROSITE" id="PS00178">
    <property type="entry name" value="AA_TRNA_LIGASE_I"/>
    <property type="match status" value="1"/>
</dbReference>
<dbReference type="GO" id="GO:0005759">
    <property type="term" value="C:mitochondrial matrix"/>
    <property type="evidence" value="ECO:0007669"/>
    <property type="project" value="TreeGrafter"/>
</dbReference>
<feature type="region of interest" description="Disordered" evidence="16">
    <location>
        <begin position="36"/>
        <end position="74"/>
    </location>
</feature>
<dbReference type="InterPro" id="IPR001412">
    <property type="entry name" value="aa-tRNA-synth_I_CS"/>
</dbReference>
<dbReference type="GO" id="GO:0003735">
    <property type="term" value="F:structural constituent of ribosome"/>
    <property type="evidence" value="ECO:0007669"/>
    <property type="project" value="InterPro"/>
</dbReference>
<proteinExistence type="inferred from homology"/>
<comment type="similarity">
    <text evidence="2">Belongs to the universal ribosomal protein uS10 family.</text>
</comment>
<dbReference type="Pfam" id="PF00338">
    <property type="entry name" value="Ribosomal_S10"/>
    <property type="match status" value="1"/>
</dbReference>
<dbReference type="EC" id="6.1.1.2" evidence="3"/>
<keyword evidence="5 15" id="KW-0547">Nucleotide-binding</keyword>
<evidence type="ECO:0000256" key="13">
    <source>
        <dbReference type="ARBA" id="ARBA00042916"/>
    </source>
</evidence>
<evidence type="ECO:0000256" key="10">
    <source>
        <dbReference type="ARBA" id="ARBA00023274"/>
    </source>
</evidence>
<dbReference type="InterPro" id="IPR014729">
    <property type="entry name" value="Rossmann-like_a/b/a_fold"/>
</dbReference>
<keyword evidence="7 15" id="KW-0648">Protein biosynthesis</keyword>
<keyword evidence="4 15" id="KW-0436">Ligase</keyword>